<dbReference type="OrthoDB" id="548474at2759"/>
<reference evidence="3 4" key="1">
    <citation type="submission" date="2019-02" db="EMBL/GenBank/DDBJ databases">
        <title>Genome sequencing of the rare red list fungi Hericium alpestre (H. flagellum).</title>
        <authorList>
            <person name="Buettner E."/>
            <person name="Kellner H."/>
        </authorList>
    </citation>
    <scope>NUCLEOTIDE SEQUENCE [LARGE SCALE GENOMIC DNA]</scope>
    <source>
        <strain evidence="3 4">DSM 108284</strain>
    </source>
</reference>
<gene>
    <name evidence="3" type="ORF">EWM64_g4143</name>
</gene>
<dbReference type="GO" id="GO:0030674">
    <property type="term" value="F:protein-macromolecule adaptor activity"/>
    <property type="evidence" value="ECO:0007669"/>
    <property type="project" value="TreeGrafter"/>
</dbReference>
<keyword evidence="1" id="KW-0175">Coiled coil</keyword>
<dbReference type="Proteomes" id="UP000298061">
    <property type="component" value="Unassembled WGS sequence"/>
</dbReference>
<dbReference type="InterPro" id="IPR038966">
    <property type="entry name" value="TMA17"/>
</dbReference>
<dbReference type="EMBL" id="SFCI01000427">
    <property type="protein sequence ID" value="TFY79867.1"/>
    <property type="molecule type" value="Genomic_DNA"/>
</dbReference>
<evidence type="ECO:0000313" key="3">
    <source>
        <dbReference type="EMBL" id="TFY79867.1"/>
    </source>
</evidence>
<dbReference type="PANTHER" id="PTHR40422:SF1">
    <property type="entry name" value="TRANSLATION MACHINERY-ASSOCIATED PROTEIN 17"/>
    <property type="match status" value="1"/>
</dbReference>
<dbReference type="PANTHER" id="PTHR40422">
    <property type="entry name" value="TRANSLATION MACHINERY-ASSOCIATED PROTEIN 17"/>
    <property type="match status" value="1"/>
</dbReference>
<dbReference type="AlphaFoldDB" id="A0A4Z0A0K6"/>
<keyword evidence="4" id="KW-1185">Reference proteome</keyword>
<proteinExistence type="predicted"/>
<feature type="coiled-coil region" evidence="1">
    <location>
        <begin position="21"/>
        <end position="48"/>
    </location>
</feature>
<evidence type="ECO:0000313" key="4">
    <source>
        <dbReference type="Proteomes" id="UP000298061"/>
    </source>
</evidence>
<organism evidence="3 4">
    <name type="scientific">Hericium alpestre</name>
    <dbReference type="NCBI Taxonomy" id="135208"/>
    <lineage>
        <taxon>Eukaryota</taxon>
        <taxon>Fungi</taxon>
        <taxon>Dikarya</taxon>
        <taxon>Basidiomycota</taxon>
        <taxon>Agaricomycotina</taxon>
        <taxon>Agaricomycetes</taxon>
        <taxon>Russulales</taxon>
        <taxon>Hericiaceae</taxon>
        <taxon>Hericium</taxon>
    </lineage>
</organism>
<evidence type="ECO:0000256" key="1">
    <source>
        <dbReference type="SAM" id="Coils"/>
    </source>
</evidence>
<dbReference type="STRING" id="135208.A0A4Z0A0K6"/>
<dbReference type="GO" id="GO:0070682">
    <property type="term" value="P:proteasome regulatory particle assembly"/>
    <property type="evidence" value="ECO:0007669"/>
    <property type="project" value="InterPro"/>
</dbReference>
<sequence>MEYHPRHAQPFTLTEAVLLPLDTITDEIARLENSLKHLRETQEELKQNVEGLDAPDPEFCQAFEENENVIGSQEERITILEMALEQKGIVSARSAHYVGSPPTQRAGDAQQQPSPSAPEPTEPTGDEEGVML</sequence>
<accession>A0A4Z0A0K6</accession>
<evidence type="ECO:0000256" key="2">
    <source>
        <dbReference type="SAM" id="MobiDB-lite"/>
    </source>
</evidence>
<feature type="region of interest" description="Disordered" evidence="2">
    <location>
        <begin position="94"/>
        <end position="132"/>
    </location>
</feature>
<protein>
    <submittedName>
        <fullName evidence="3">Uncharacterized protein</fullName>
    </submittedName>
</protein>
<name>A0A4Z0A0K6_9AGAM</name>
<comment type="caution">
    <text evidence="3">The sequence shown here is derived from an EMBL/GenBank/DDBJ whole genome shotgun (WGS) entry which is preliminary data.</text>
</comment>